<dbReference type="Gene3D" id="1.10.101.10">
    <property type="entry name" value="PGBD-like superfamily/PGBD"/>
    <property type="match status" value="1"/>
</dbReference>
<dbReference type="Gene3D" id="2.60.40.10">
    <property type="entry name" value="Immunoglobulins"/>
    <property type="match status" value="1"/>
</dbReference>
<reference evidence="4 5" key="1">
    <citation type="submission" date="2017-09" db="EMBL/GenBank/DDBJ databases">
        <title>Depth-based differentiation of microbial function through sediment-hosted aquifers and enrichment of novel symbionts in the deep terrestrial subsurface.</title>
        <authorList>
            <person name="Probst A.J."/>
            <person name="Ladd B."/>
            <person name="Jarett J.K."/>
            <person name="Geller-Mcgrath D.E."/>
            <person name="Sieber C.M."/>
            <person name="Emerson J.B."/>
            <person name="Anantharaman K."/>
            <person name="Thomas B.C."/>
            <person name="Malmstrom R."/>
            <person name="Stieglmeier M."/>
            <person name="Klingl A."/>
            <person name="Woyke T."/>
            <person name="Ryan C.M."/>
            <person name="Banfield J.F."/>
        </authorList>
    </citation>
    <scope>NUCLEOTIDE SEQUENCE [LARGE SCALE GENOMIC DNA]</scope>
    <source>
        <strain evidence="4">CG10_big_fil_rev_8_21_14_0_10_42_12</strain>
    </source>
</reference>
<dbReference type="AlphaFoldDB" id="A0A2H0QVK2"/>
<evidence type="ECO:0000259" key="3">
    <source>
        <dbReference type="PROSITE" id="PS51484"/>
    </source>
</evidence>
<sequence>MYIGTTREKMLLIISSILFVGGLFFYFTIFRIAHAAAITSAQTGNWSDTSTWTGGVVPGDGDTVTISNGHTVTVNTDTIVGASGAALRGSLTTVGQQDSGSGYTGASSCSAAFSGGSGSGATASCAINGDGVTVTLTSGGTWYSSDPTITISCTGCGGTPTQPTFDPSGNYGGTAAITLSGTGRINVAEDVSLTVKGDIAYTTGSVQNTYFYMNPGSSLIFDASDSADPTNYRYVIGQHNTGFGYREFFADCTSAKRCTVTSDAGGANAMFGMRGNAYGGTVIAHYTDFSRLGTATVNAFEAWSFASAVGKPNWNVTNSTFDSIGGIYLIAMPQADEDMIHNYNVHTNSLVDNSLYFGASATVTTGTRELIGNVFDKIVGKSINNATSLWTGFTVTDNYFAFAPSISVTGDTIRWTEFTRNLIRSLGGITAGGNISWTYMINDHDNGDPHYFATPATYTSGVTHTYNIFELSGEEAISGGDGCLDPSSNPSSLVTMECSYTLSLPSSETTSGVQGSTANIITMYGGKTNNRVIGNHNTAMNNNILFLATAGGNNPSGSITSLRSNMIYSFASTTAKIFDNNVGGTPSTDLCESEGVCDYNFGYNFKETTGSVNYTNEENGYLAAWSALDMGPPSGVGANDVTADPEFLDPTRSFVNFDTGYLSKATGTPWSSGTSYSVGDIVSHSDSTVYSGRTINFRATSTHIASTDNEPGVGANWRGYWEWSALYWVRQGVANQDTYTDTTIGATDDGIIETLMKWVRYGYSPTNAAYRNAGHDGVTVGAVEFVDTTAPTVSISAPTNAASVSGTVTLTASATDDVSVSLVQFKLDGSNIASSLSSSPYTTTWDSTTVSDGTYTLIAVASDGTNTATSTSISITVSNTSSDIVESGRGAGALYTAEEEKERTLLREMERQVRDLQEKLKALLSGSNLSDTINNSSTCLFEKDLYVGSQGEDVRCLQQYLNNNGYVLAESGIGSPGNESTFFGLLTKNTLKTFQEFYGDVILKPLGLTSGTGYFGESTRTFINKTITNEN</sequence>
<dbReference type="Proteomes" id="UP000231333">
    <property type="component" value="Unassembled WGS sequence"/>
</dbReference>
<feature type="domain" description="G8" evidence="3">
    <location>
        <begin position="50"/>
        <end position="206"/>
    </location>
</feature>
<dbReference type="InterPro" id="IPR036366">
    <property type="entry name" value="PGBDSf"/>
</dbReference>
<dbReference type="InterPro" id="IPR019316">
    <property type="entry name" value="G8_domain"/>
</dbReference>
<evidence type="ECO:0000313" key="4">
    <source>
        <dbReference type="EMBL" id="PIR38319.1"/>
    </source>
</evidence>
<feature type="coiled-coil region" evidence="1">
    <location>
        <begin position="899"/>
        <end position="926"/>
    </location>
</feature>
<accession>A0A2H0QVK2</accession>
<feature type="transmembrane region" description="Helical" evidence="2">
    <location>
        <begin position="12"/>
        <end position="33"/>
    </location>
</feature>
<dbReference type="Gene3D" id="2.10.10.20">
    <property type="entry name" value="Carbohydrate-binding module superfamily 5/12"/>
    <property type="match status" value="1"/>
</dbReference>
<organism evidence="4 5">
    <name type="scientific">Candidatus Zambryskibacteria bacterium CG10_big_fil_rev_8_21_14_0_10_42_12</name>
    <dbReference type="NCBI Taxonomy" id="1975115"/>
    <lineage>
        <taxon>Bacteria</taxon>
        <taxon>Candidatus Zambryskiibacteriota</taxon>
    </lineage>
</organism>
<dbReference type="PROSITE" id="PS51484">
    <property type="entry name" value="G8"/>
    <property type="match status" value="1"/>
</dbReference>
<dbReference type="InterPro" id="IPR036365">
    <property type="entry name" value="PGBD-like_sf"/>
</dbReference>
<evidence type="ECO:0000256" key="2">
    <source>
        <dbReference type="SAM" id="Phobius"/>
    </source>
</evidence>
<name>A0A2H0QVK2_9BACT</name>
<keyword evidence="2" id="KW-0812">Transmembrane</keyword>
<keyword evidence="1" id="KW-0175">Coiled coil</keyword>
<evidence type="ECO:0000313" key="5">
    <source>
        <dbReference type="Proteomes" id="UP000231333"/>
    </source>
</evidence>
<dbReference type="InterPro" id="IPR013783">
    <property type="entry name" value="Ig-like_fold"/>
</dbReference>
<dbReference type="EMBL" id="PCXL01000011">
    <property type="protein sequence ID" value="PIR38319.1"/>
    <property type="molecule type" value="Genomic_DNA"/>
</dbReference>
<evidence type="ECO:0000256" key="1">
    <source>
        <dbReference type="SAM" id="Coils"/>
    </source>
</evidence>
<dbReference type="SUPFAM" id="SSF47090">
    <property type="entry name" value="PGBD-like"/>
    <property type="match status" value="1"/>
</dbReference>
<dbReference type="Pfam" id="PF17957">
    <property type="entry name" value="Big_7"/>
    <property type="match status" value="1"/>
</dbReference>
<dbReference type="InterPro" id="IPR002477">
    <property type="entry name" value="Peptidoglycan-bd-like"/>
</dbReference>
<dbReference type="Pfam" id="PF01471">
    <property type="entry name" value="PG_binding_1"/>
    <property type="match status" value="1"/>
</dbReference>
<protein>
    <recommendedName>
        <fullName evidence="3">G8 domain-containing protein</fullName>
    </recommendedName>
</protein>
<comment type="caution">
    <text evidence="4">The sequence shown here is derived from an EMBL/GenBank/DDBJ whole genome shotgun (WGS) entry which is preliminary data.</text>
</comment>
<keyword evidence="2" id="KW-1133">Transmembrane helix</keyword>
<gene>
    <name evidence="4" type="ORF">COV34_01795</name>
</gene>
<keyword evidence="2" id="KW-0472">Membrane</keyword>
<proteinExistence type="predicted"/>